<keyword evidence="3" id="KW-0472">Membrane</keyword>
<comment type="caution">
    <text evidence="5">The sequence shown here is derived from an EMBL/GenBank/DDBJ whole genome shotgun (WGS) entry which is preliminary data.</text>
</comment>
<dbReference type="SUPFAM" id="SSF48452">
    <property type="entry name" value="TPR-like"/>
    <property type="match status" value="1"/>
</dbReference>
<dbReference type="InterPro" id="IPR019734">
    <property type="entry name" value="TPR_rpt"/>
</dbReference>
<dbReference type="SMART" id="SM00028">
    <property type="entry name" value="TPR"/>
    <property type="match status" value="4"/>
</dbReference>
<evidence type="ECO:0000256" key="1">
    <source>
        <dbReference type="ARBA" id="ARBA00022801"/>
    </source>
</evidence>
<dbReference type="PANTHER" id="PTHR43156">
    <property type="entry name" value="STAGE II SPORULATION PROTEIN E-RELATED"/>
    <property type="match status" value="1"/>
</dbReference>
<evidence type="ECO:0000259" key="4">
    <source>
        <dbReference type="Pfam" id="PF07228"/>
    </source>
</evidence>
<feature type="transmembrane region" description="Helical" evidence="3">
    <location>
        <begin position="119"/>
        <end position="141"/>
    </location>
</feature>
<feature type="repeat" description="TPR" evidence="2">
    <location>
        <begin position="586"/>
        <end position="619"/>
    </location>
</feature>
<dbReference type="Proteomes" id="UP000245076">
    <property type="component" value="Unassembled WGS sequence"/>
</dbReference>
<protein>
    <submittedName>
        <fullName evidence="5">Stage II sporulation protein E</fullName>
    </submittedName>
</protein>
<accession>A0A2P2D327</accession>
<dbReference type="Pfam" id="PF13181">
    <property type="entry name" value="TPR_8"/>
    <property type="match status" value="1"/>
</dbReference>
<feature type="transmembrane region" description="Helical" evidence="3">
    <location>
        <begin position="177"/>
        <end position="198"/>
    </location>
</feature>
<dbReference type="InterPro" id="IPR001932">
    <property type="entry name" value="PPM-type_phosphatase-like_dom"/>
</dbReference>
<dbReference type="EMBL" id="BFAY01000011">
    <property type="protein sequence ID" value="GBF39042.1"/>
    <property type="molecule type" value="Genomic_DNA"/>
</dbReference>
<keyword evidence="3" id="KW-1133">Transmembrane helix</keyword>
<evidence type="ECO:0000313" key="5">
    <source>
        <dbReference type="EMBL" id="GBF39042.1"/>
    </source>
</evidence>
<proteinExistence type="predicted"/>
<keyword evidence="1" id="KW-0378">Hydrolase</keyword>
<feature type="transmembrane region" description="Helical" evidence="3">
    <location>
        <begin position="153"/>
        <end position="170"/>
    </location>
</feature>
<keyword evidence="3" id="KW-0812">Transmembrane</keyword>
<dbReference type="InterPro" id="IPR011990">
    <property type="entry name" value="TPR-like_helical_dom_sf"/>
</dbReference>
<dbReference type="PROSITE" id="PS50005">
    <property type="entry name" value="TPR"/>
    <property type="match status" value="1"/>
</dbReference>
<dbReference type="PANTHER" id="PTHR43156:SF2">
    <property type="entry name" value="STAGE II SPORULATION PROTEIN E"/>
    <property type="match status" value="1"/>
</dbReference>
<dbReference type="Gene3D" id="1.25.40.10">
    <property type="entry name" value="Tetratricopeptide repeat domain"/>
    <property type="match status" value="1"/>
</dbReference>
<evidence type="ECO:0000256" key="2">
    <source>
        <dbReference type="PROSITE-ProRule" id="PRU00339"/>
    </source>
</evidence>
<dbReference type="Pfam" id="PF07228">
    <property type="entry name" value="SpoIIE"/>
    <property type="match status" value="1"/>
</dbReference>
<gene>
    <name evidence="5" type="ORF">LPTSP1_20370</name>
</gene>
<keyword evidence="6" id="KW-1185">Reference proteome</keyword>
<reference evidence="5 6" key="1">
    <citation type="submission" date="2018-02" db="EMBL/GenBank/DDBJ databases">
        <title>Novel Leptospira species isolated from soil and water in Japan.</title>
        <authorList>
            <person name="Nakao R."/>
            <person name="Masuzawa T."/>
        </authorList>
    </citation>
    <scope>NUCLEOTIDE SEQUENCE [LARGE SCALE GENOMIC DNA]</scope>
    <source>
        <strain evidence="5 6">E8</strain>
    </source>
</reference>
<evidence type="ECO:0000313" key="6">
    <source>
        <dbReference type="Proteomes" id="UP000245076"/>
    </source>
</evidence>
<dbReference type="GO" id="GO:0016791">
    <property type="term" value="F:phosphatase activity"/>
    <property type="evidence" value="ECO:0007669"/>
    <property type="project" value="TreeGrafter"/>
</dbReference>
<sequence>MEAGLYFYNYSTFCKKFVDDTFKNIFTNPNTKAISKRGRVGMEEKKELITERIIASGPLTINRIRFGLAGLFLLSLAAAWTQSSAVQNAAYLIGTGSMLGYAYYNHYCNKKYGKIPSMVGKVSVLADITILSVVMFVASWTDRNMASGVIRQIILYAINMIFIVYSVLLLSPTVAKLSGIFSVVGQGLVILNTIFRGVEFTEDELKVISPGYASISEQSLKLVFLAVVSYITRSVILIFRRIGAVEEEYANTLEQKVDERTMEVTKRMEEIQALKVQQDGDYYLTSLLSKPLMTNWNTSQDVSTIFYIEQKKKFTFKNRESELGGDICISGNLLFGTEKEKWTFFLNGDAMGKSLQGAGGAIVLGTAVNNILTRSASHGKVIEADPQTWMLQTHRELDEIFRTFDGTMMASAIFGLIHDKTGKILILNAEHPWPVLFRDDRSSFLAPELSAWKLGSPFGANIKIHESYLQPGDVLFLGSDGRDDINISLDGINWKMNEDEHLFVRIVEDSKGDLDMIAGKLHGVGAIADDLSLIRIGYKELIDPEHPKYNEAVAKYNQAKQHLTKKEVPIALELLELSWNLAPNFKESARLIGQIYYDKKEFSKASKWLERYLNLDPESRNIWFLLSLCYKHLKEFQRAADAAEKVRETQPHRLANLINLSDNYRLLNKFEDARSVLEKAKELDGESALVGKLDEYLKSKGF</sequence>
<dbReference type="AlphaFoldDB" id="A0A2P2D327"/>
<dbReference type="InterPro" id="IPR052016">
    <property type="entry name" value="Bact_Sigma-Reg"/>
</dbReference>
<name>A0A2P2D327_9LEPT</name>
<dbReference type="Pfam" id="PF12895">
    <property type="entry name" value="ANAPC3"/>
    <property type="match status" value="1"/>
</dbReference>
<feature type="domain" description="PPM-type phosphatase" evidence="4">
    <location>
        <begin position="343"/>
        <end position="536"/>
    </location>
</feature>
<organism evidence="5 6">
    <name type="scientific">Leptospira johnsonii</name>
    <dbReference type="NCBI Taxonomy" id="1917820"/>
    <lineage>
        <taxon>Bacteria</taxon>
        <taxon>Pseudomonadati</taxon>
        <taxon>Spirochaetota</taxon>
        <taxon>Spirochaetia</taxon>
        <taxon>Leptospirales</taxon>
        <taxon>Leptospiraceae</taxon>
        <taxon>Leptospira</taxon>
    </lineage>
</organism>
<feature type="transmembrane region" description="Helical" evidence="3">
    <location>
        <begin position="89"/>
        <end position="107"/>
    </location>
</feature>
<evidence type="ECO:0000256" key="3">
    <source>
        <dbReference type="SAM" id="Phobius"/>
    </source>
</evidence>
<dbReference type="InterPro" id="IPR036457">
    <property type="entry name" value="PPM-type-like_dom_sf"/>
</dbReference>
<dbReference type="Gene3D" id="3.60.40.10">
    <property type="entry name" value="PPM-type phosphatase domain"/>
    <property type="match status" value="1"/>
</dbReference>
<keyword evidence="2" id="KW-0802">TPR repeat</keyword>
<feature type="transmembrane region" description="Helical" evidence="3">
    <location>
        <begin position="66"/>
        <end position="83"/>
    </location>
</feature>